<evidence type="ECO:0000313" key="1">
    <source>
        <dbReference type="EnsemblPlants" id="AVESA.00010b.r2.6CG1128580.1.CDS"/>
    </source>
</evidence>
<evidence type="ECO:0000313" key="2">
    <source>
        <dbReference type="Proteomes" id="UP001732700"/>
    </source>
</evidence>
<sequence>MAICQQPPLQQKAHITQPQPHPCGIKVARANEMASQPGPLTRWPWQDLGNYKYALVAPWAAYRTYSFAAAKARGEEGDLLSFFVLPTVLLRLLYTQLWISVSRHQTARSKHRIVSKSLDFDQVDRERNWDDQIILTALLYYVINTLMPMTQGLPWWNSGGLVLTALLHLGPVEFLYYWIHRALHHHYLYSRYHSHHHASVVTEPITSVIHPFAEEVVYFALFAIPLLTVLATGTGSVAVANGYLVYIDFMNYLGHCNFELVPKLLFDLFPPLKFLMYTPSFHSLHHTQFRTNYSLFVPFYDYVYGTMDKSSEDLYERTLQGREEAPDVVHLTHLTAPGSLLHLRLGFASVASSPLVSGPLTAALGLLERPLAALASVFGRTAVRSEANRMGKLSTETWVVPRYASQYTSKKHGYAVSRVIERAVRDAEASGAAVLTLGLLNQGYELNRNGELYVIRKPGLKTRIVDGTSLSVAAVLHMIPRGAKDVLLLGRESKVVLVLAQALLERDIQVLVADGNLYETLKQQISPELQGRLALSSSYSTKVWLVGDGLTAAEQERAQPGAHFVPYSQLPPSIGNNARGDCVYHSTPALVVPDTYENMHACENWLPRRVMSAWRAAGIVHALENWAAHECGDAVTGVDKAWRAALAHGFRPYDAAADDAKLQQGNADAN</sequence>
<proteinExistence type="predicted"/>
<name>A0ACD5Z4P9_AVESA</name>
<keyword evidence="2" id="KW-1185">Reference proteome</keyword>
<protein>
    <submittedName>
        <fullName evidence="1">Uncharacterized protein</fullName>
    </submittedName>
</protein>
<organism evidence="1 2">
    <name type="scientific">Avena sativa</name>
    <name type="common">Oat</name>
    <dbReference type="NCBI Taxonomy" id="4498"/>
    <lineage>
        <taxon>Eukaryota</taxon>
        <taxon>Viridiplantae</taxon>
        <taxon>Streptophyta</taxon>
        <taxon>Embryophyta</taxon>
        <taxon>Tracheophyta</taxon>
        <taxon>Spermatophyta</taxon>
        <taxon>Magnoliopsida</taxon>
        <taxon>Liliopsida</taxon>
        <taxon>Poales</taxon>
        <taxon>Poaceae</taxon>
        <taxon>BOP clade</taxon>
        <taxon>Pooideae</taxon>
        <taxon>Poodae</taxon>
        <taxon>Poeae</taxon>
        <taxon>Poeae Chloroplast Group 1 (Aveneae type)</taxon>
        <taxon>Aveninae</taxon>
        <taxon>Avena</taxon>
    </lineage>
</organism>
<reference evidence="1" key="2">
    <citation type="submission" date="2025-09" db="UniProtKB">
        <authorList>
            <consortium name="EnsemblPlants"/>
        </authorList>
    </citation>
    <scope>IDENTIFICATION</scope>
</reference>
<reference evidence="1" key="1">
    <citation type="submission" date="2021-05" db="EMBL/GenBank/DDBJ databases">
        <authorList>
            <person name="Scholz U."/>
            <person name="Mascher M."/>
            <person name="Fiebig A."/>
        </authorList>
    </citation>
    <scope>NUCLEOTIDE SEQUENCE [LARGE SCALE GENOMIC DNA]</scope>
</reference>
<accession>A0ACD5Z4P9</accession>
<dbReference type="EnsemblPlants" id="AVESA.00010b.r2.6CG1128580.1">
    <property type="protein sequence ID" value="AVESA.00010b.r2.6CG1128580.1.CDS"/>
    <property type="gene ID" value="AVESA.00010b.r2.6CG1128580"/>
</dbReference>
<dbReference type="Proteomes" id="UP001732700">
    <property type="component" value="Chromosome 6C"/>
</dbReference>